<sequence length="129" mass="13924">MARGWWLFRCPAAAAVVVLALSVFRAAADEEMFCIYALSELISCNDYLEGKAPKPSAECCAAVKSVDELAAVSPANRHDLCVCFREPGGGGGDSLPDMKSPKAQQLLTLCHASEKIKFGPKFDCEHLIF</sequence>
<dbReference type="Gene3D" id="1.10.110.10">
    <property type="entry name" value="Plant lipid-transfer and hydrophobic proteins"/>
    <property type="match status" value="1"/>
</dbReference>
<dbReference type="GO" id="GO:0008289">
    <property type="term" value="F:lipid binding"/>
    <property type="evidence" value="ECO:0007669"/>
    <property type="project" value="UniProtKB-KW"/>
</dbReference>
<evidence type="ECO:0000256" key="2">
    <source>
        <dbReference type="ARBA" id="ARBA00022448"/>
    </source>
</evidence>
<keyword evidence="4" id="KW-0732">Signal</keyword>
<feature type="chain" id="PRO_5001504426" description="Bifunctional inhibitor/plant lipid transfer protein/seed storage helical domain-containing protein" evidence="4">
    <location>
        <begin position="29"/>
        <end position="129"/>
    </location>
</feature>
<keyword evidence="3" id="KW-0446">Lipid-binding</keyword>
<evidence type="ECO:0000256" key="3">
    <source>
        <dbReference type="ARBA" id="ARBA00023121"/>
    </source>
</evidence>
<proteinExistence type="inferred from homology"/>
<dbReference type="AlphaFoldDB" id="A0A022R0V0"/>
<evidence type="ECO:0000259" key="5">
    <source>
        <dbReference type="Pfam" id="PF00234"/>
    </source>
</evidence>
<feature type="domain" description="Bifunctional inhibitor/plant lipid transfer protein/seed storage helical" evidence="5">
    <location>
        <begin position="34"/>
        <end position="116"/>
    </location>
</feature>
<dbReference type="Proteomes" id="UP000030748">
    <property type="component" value="Unassembled WGS sequence"/>
</dbReference>
<dbReference type="EMBL" id="KI630752">
    <property type="protein sequence ID" value="EYU33866.1"/>
    <property type="molecule type" value="Genomic_DNA"/>
</dbReference>
<dbReference type="PANTHER" id="PTHR33076">
    <property type="entry name" value="NON-SPECIFIC LIPID-TRANSFER PROTEIN 2-RELATED"/>
    <property type="match status" value="1"/>
</dbReference>
<dbReference type="SUPFAM" id="SSF47699">
    <property type="entry name" value="Bifunctional inhibitor/lipid-transfer protein/seed storage 2S albumin"/>
    <property type="match status" value="1"/>
</dbReference>
<dbReference type="KEGG" id="egt:105961902"/>
<dbReference type="InterPro" id="IPR016140">
    <property type="entry name" value="Bifunc_inhib/LTP/seed_store"/>
</dbReference>
<keyword evidence="7" id="KW-1185">Reference proteome</keyword>
<dbReference type="InterPro" id="IPR000528">
    <property type="entry name" value="Plant_nsLTP"/>
</dbReference>
<dbReference type="GO" id="GO:0006869">
    <property type="term" value="P:lipid transport"/>
    <property type="evidence" value="ECO:0007669"/>
    <property type="project" value="InterPro"/>
</dbReference>
<evidence type="ECO:0000256" key="4">
    <source>
        <dbReference type="SAM" id="SignalP"/>
    </source>
</evidence>
<reference evidence="6 7" key="1">
    <citation type="journal article" date="2013" name="Proc. Natl. Acad. Sci. U.S.A.">
        <title>Fine-scale variation in meiotic recombination in Mimulus inferred from population shotgun sequencing.</title>
        <authorList>
            <person name="Hellsten U."/>
            <person name="Wright K.M."/>
            <person name="Jenkins J."/>
            <person name="Shu S."/>
            <person name="Yuan Y."/>
            <person name="Wessler S.R."/>
            <person name="Schmutz J."/>
            <person name="Willis J.H."/>
            <person name="Rokhsar D.S."/>
        </authorList>
    </citation>
    <scope>NUCLEOTIDE SEQUENCE [LARGE SCALE GENOMIC DNA]</scope>
    <source>
        <strain evidence="7">cv. DUN x IM62</strain>
    </source>
</reference>
<organism evidence="6 7">
    <name type="scientific">Erythranthe guttata</name>
    <name type="common">Yellow monkey flower</name>
    <name type="synonym">Mimulus guttatus</name>
    <dbReference type="NCBI Taxonomy" id="4155"/>
    <lineage>
        <taxon>Eukaryota</taxon>
        <taxon>Viridiplantae</taxon>
        <taxon>Streptophyta</taxon>
        <taxon>Embryophyta</taxon>
        <taxon>Tracheophyta</taxon>
        <taxon>Spermatophyta</taxon>
        <taxon>Magnoliopsida</taxon>
        <taxon>eudicotyledons</taxon>
        <taxon>Gunneridae</taxon>
        <taxon>Pentapetalae</taxon>
        <taxon>asterids</taxon>
        <taxon>lamiids</taxon>
        <taxon>Lamiales</taxon>
        <taxon>Phrymaceae</taxon>
        <taxon>Erythranthe</taxon>
    </lineage>
</organism>
<evidence type="ECO:0000313" key="6">
    <source>
        <dbReference type="EMBL" id="EYU33866.1"/>
    </source>
</evidence>
<comment type="similarity">
    <text evidence="1">Belongs to the plant LTP family.</text>
</comment>
<keyword evidence="2" id="KW-0813">Transport</keyword>
<evidence type="ECO:0000313" key="7">
    <source>
        <dbReference type="Proteomes" id="UP000030748"/>
    </source>
</evidence>
<accession>A0A022R0V0</accession>
<dbReference type="InterPro" id="IPR036312">
    <property type="entry name" value="Bifun_inhib/LTP/seed_sf"/>
</dbReference>
<gene>
    <name evidence="6" type="ORF">MIMGU_mgv11b015644mg</name>
</gene>
<dbReference type="Pfam" id="PF00234">
    <property type="entry name" value="Tryp_alpha_amyl"/>
    <property type="match status" value="1"/>
</dbReference>
<feature type="signal peptide" evidence="4">
    <location>
        <begin position="1"/>
        <end position="28"/>
    </location>
</feature>
<evidence type="ECO:0000256" key="1">
    <source>
        <dbReference type="ARBA" id="ARBA00009748"/>
    </source>
</evidence>
<protein>
    <recommendedName>
        <fullName evidence="5">Bifunctional inhibitor/plant lipid transfer protein/seed storage helical domain-containing protein</fullName>
    </recommendedName>
</protein>
<name>A0A022R0V0_ERYGU</name>